<dbReference type="RefSeq" id="WP_042459637.1">
    <property type="nucleotide sequence ID" value="NZ_BBPN01000061.1"/>
</dbReference>
<evidence type="ECO:0000313" key="2">
    <source>
        <dbReference type="Proteomes" id="UP000183015"/>
    </source>
</evidence>
<keyword evidence="2" id="KW-1185">Reference proteome</keyword>
<sequence length="231" mass="24915">MTRSANTQWLLAAKNLAVSDLTKHLQALGMLAAASGWMVLGDDDGPLVLSSPCHRIGVGYETASAETDQPQLVAVARSSKSVSGRWYLSLNGHIPVELIAVLMTTLQRELDRDGDALIYGVGDGQAPLVLQYDESVWTWQEPEEADGFAFALLSADGTVAVFGQPFADRPAEPDGPPEWLVVASASPESELWSMRLGRGVPHHVATRLLNHLLDTTPVLRPGADPTTRERI</sequence>
<organism evidence="1 2">
    <name type="scientific">Streptacidiphilus jiangxiensis</name>
    <dbReference type="NCBI Taxonomy" id="235985"/>
    <lineage>
        <taxon>Bacteria</taxon>
        <taxon>Bacillati</taxon>
        <taxon>Actinomycetota</taxon>
        <taxon>Actinomycetes</taxon>
        <taxon>Kitasatosporales</taxon>
        <taxon>Streptomycetaceae</taxon>
        <taxon>Streptacidiphilus</taxon>
    </lineage>
</organism>
<evidence type="ECO:0000313" key="1">
    <source>
        <dbReference type="EMBL" id="SEM66277.1"/>
    </source>
</evidence>
<protein>
    <recommendedName>
        <fullName evidence="3">DUF317 domain-containing protein</fullName>
    </recommendedName>
</protein>
<proteinExistence type="predicted"/>
<accession>A0A1H8A9Q3</accession>
<name>A0A1H8A9Q3_STRJI</name>
<reference evidence="2" key="1">
    <citation type="submission" date="2016-10" db="EMBL/GenBank/DDBJ databases">
        <authorList>
            <person name="Varghese N."/>
        </authorList>
    </citation>
    <scope>NUCLEOTIDE SEQUENCE [LARGE SCALE GENOMIC DNA]</scope>
    <source>
        <strain evidence="2">DSM 45096 / BCRC 16803 / CGMCC 4.1857 / CIP 109030 / JCM 12277 / KCTC 19219 / NBRC 100920 / 33214</strain>
    </source>
</reference>
<dbReference type="Proteomes" id="UP000183015">
    <property type="component" value="Unassembled WGS sequence"/>
</dbReference>
<evidence type="ECO:0008006" key="3">
    <source>
        <dbReference type="Google" id="ProtNLM"/>
    </source>
</evidence>
<dbReference type="OrthoDB" id="3865735at2"/>
<dbReference type="STRING" id="235985.SAMN05414137_14143"/>
<gene>
    <name evidence="1" type="ORF">SAMN05414137_14143</name>
</gene>
<dbReference type="eggNOG" id="ENOG5032B0M">
    <property type="taxonomic scope" value="Bacteria"/>
</dbReference>
<dbReference type="EMBL" id="FOAZ01000041">
    <property type="protein sequence ID" value="SEM66277.1"/>
    <property type="molecule type" value="Genomic_DNA"/>
</dbReference>
<dbReference type="AlphaFoldDB" id="A0A1H8A9Q3"/>